<reference evidence="1" key="1">
    <citation type="submission" date="2022-03" db="EMBL/GenBank/DDBJ databases">
        <title>Complete genome sequence of Caldinitratiruptor microaerophilus.</title>
        <authorList>
            <person name="Mukaiyama R."/>
            <person name="Nishiyama T."/>
            <person name="Ueda K."/>
        </authorList>
    </citation>
    <scope>NUCLEOTIDE SEQUENCE</scope>
    <source>
        <strain evidence="1">JCM 16183</strain>
    </source>
</reference>
<name>A0AA35CJF3_9FIRM</name>
<dbReference type="InterPro" id="IPR010419">
    <property type="entry name" value="CO_DH_gsu"/>
</dbReference>
<dbReference type="EMBL" id="AP025628">
    <property type="protein sequence ID" value="BDG59473.1"/>
    <property type="molecule type" value="Genomic_DNA"/>
</dbReference>
<dbReference type="PANTHER" id="PTHR38588">
    <property type="entry name" value="BLL0334 PROTEIN"/>
    <property type="match status" value="1"/>
</dbReference>
<evidence type="ECO:0000313" key="1">
    <source>
        <dbReference type="EMBL" id="BDG59473.1"/>
    </source>
</evidence>
<dbReference type="Proteomes" id="UP001163687">
    <property type="component" value="Chromosome"/>
</dbReference>
<sequence length="155" mass="16498">MVNLNFQGVEPIRTDPATARAFVLDPQQVGRCLPDLQELQVADSRHFVAYVKVGVGPVRGRFRLDVALDPGEGSDGAGLSLTGSGMGSGLSLTSRLRFEPSGEGTNLVWEARAAVSGPLATVGGRLLEGQARKVIEQLFRSIRQELEVARDRAGG</sequence>
<organism evidence="1 2">
    <name type="scientific">Caldinitratiruptor microaerophilus</name>
    <dbReference type="NCBI Taxonomy" id="671077"/>
    <lineage>
        <taxon>Bacteria</taxon>
        <taxon>Bacillati</taxon>
        <taxon>Bacillota</taxon>
        <taxon>Clostridia</taxon>
        <taxon>Eubacteriales</taxon>
        <taxon>Symbiobacteriaceae</taxon>
        <taxon>Caldinitratiruptor</taxon>
    </lineage>
</organism>
<dbReference type="InterPro" id="IPR023393">
    <property type="entry name" value="START-like_dom_sf"/>
</dbReference>
<dbReference type="Pfam" id="PF06240">
    <property type="entry name" value="COXG"/>
    <property type="match status" value="1"/>
</dbReference>
<dbReference type="Gene3D" id="3.30.530.20">
    <property type="match status" value="1"/>
</dbReference>
<dbReference type="PANTHER" id="PTHR38588:SF1">
    <property type="entry name" value="BLL0334 PROTEIN"/>
    <property type="match status" value="1"/>
</dbReference>
<dbReference type="CDD" id="cd05018">
    <property type="entry name" value="CoxG"/>
    <property type="match status" value="1"/>
</dbReference>
<dbReference type="SUPFAM" id="SSF55961">
    <property type="entry name" value="Bet v1-like"/>
    <property type="match status" value="1"/>
</dbReference>
<proteinExistence type="predicted"/>
<dbReference type="KEGG" id="cmic:caldi_05630"/>
<gene>
    <name evidence="1" type="ORF">caldi_05630</name>
</gene>
<dbReference type="AlphaFoldDB" id="A0AA35CJF3"/>
<evidence type="ECO:0008006" key="3">
    <source>
        <dbReference type="Google" id="ProtNLM"/>
    </source>
</evidence>
<evidence type="ECO:0000313" key="2">
    <source>
        <dbReference type="Proteomes" id="UP001163687"/>
    </source>
</evidence>
<accession>A0AA35CJF3</accession>
<keyword evidence="2" id="KW-1185">Reference proteome</keyword>
<protein>
    <recommendedName>
        <fullName evidence="3">Carbon monoxide dehydrogenase subunit G</fullName>
    </recommendedName>
</protein>